<proteinExistence type="predicted"/>
<accession>A0ACC2TAU8</accession>
<evidence type="ECO:0000313" key="2">
    <source>
        <dbReference type="Proteomes" id="UP001165960"/>
    </source>
</evidence>
<evidence type="ECO:0000313" key="1">
    <source>
        <dbReference type="EMBL" id="KAJ9071387.1"/>
    </source>
</evidence>
<name>A0ACC2TAU8_9FUNG</name>
<sequence>MALDFNEILKGLQLGYTGFRKALATPKIMRYFYKSFLFLAISIFAIHILVTALLYSPLYIVQIINYCFSILFAYESRSFDMLIEEVIGILRSRVMALPLSGMFVFRYIYPYPMNNIFLASLKNISIPHYEALSQRDYRLNYWDELRDSASRSYKRIKNIVLVVALSFIPRVGVFVLPIASFYLTSKSVGLTLSLMLSALPLTVPGTKSYIVWFLSTIYGTRSLSRELLEPYFGRLGFTAKERVEYFKQRESILLGFSLGYYLLISNIPIFGPVFYVFAQSATATFIIKTSTALEYLPTEKAPLPETKTD</sequence>
<comment type="caution">
    <text evidence="1">The sequence shown here is derived from an EMBL/GenBank/DDBJ whole genome shotgun (WGS) entry which is preliminary data.</text>
</comment>
<dbReference type="Proteomes" id="UP001165960">
    <property type="component" value="Unassembled WGS sequence"/>
</dbReference>
<gene>
    <name evidence="1" type="ORF">DSO57_1037506</name>
</gene>
<keyword evidence="2" id="KW-1185">Reference proteome</keyword>
<organism evidence="1 2">
    <name type="scientific">Entomophthora muscae</name>
    <dbReference type="NCBI Taxonomy" id="34485"/>
    <lineage>
        <taxon>Eukaryota</taxon>
        <taxon>Fungi</taxon>
        <taxon>Fungi incertae sedis</taxon>
        <taxon>Zoopagomycota</taxon>
        <taxon>Entomophthoromycotina</taxon>
        <taxon>Entomophthoromycetes</taxon>
        <taxon>Entomophthorales</taxon>
        <taxon>Entomophthoraceae</taxon>
        <taxon>Entomophthora</taxon>
    </lineage>
</organism>
<reference evidence="1" key="1">
    <citation type="submission" date="2022-04" db="EMBL/GenBank/DDBJ databases">
        <title>Genome of the entomopathogenic fungus Entomophthora muscae.</title>
        <authorList>
            <person name="Elya C."/>
            <person name="Lovett B.R."/>
            <person name="Lee E."/>
            <person name="Macias A.M."/>
            <person name="Hajek A.E."/>
            <person name="De Bivort B.L."/>
            <person name="Kasson M.T."/>
            <person name="De Fine Licht H.H."/>
            <person name="Stajich J.E."/>
        </authorList>
    </citation>
    <scope>NUCLEOTIDE SEQUENCE</scope>
    <source>
        <strain evidence="1">Berkeley</strain>
    </source>
</reference>
<protein>
    <submittedName>
        <fullName evidence="1">Uncharacterized protein</fullName>
    </submittedName>
</protein>
<dbReference type="EMBL" id="QTSX02003246">
    <property type="protein sequence ID" value="KAJ9071387.1"/>
    <property type="molecule type" value="Genomic_DNA"/>
</dbReference>